<name>A0A318XQR3_9FIRM</name>
<accession>A0A318XQR3</accession>
<feature type="binding site" evidence="2">
    <location>
        <position position="129"/>
    </location>
    <ligand>
        <name>substrate</name>
    </ligand>
</feature>
<organism evidence="4 5">
    <name type="scientific">Ruminiclostridium sufflavum DSM 19573</name>
    <dbReference type="NCBI Taxonomy" id="1121337"/>
    <lineage>
        <taxon>Bacteria</taxon>
        <taxon>Bacillati</taxon>
        <taxon>Bacillota</taxon>
        <taxon>Clostridia</taxon>
        <taxon>Eubacteriales</taxon>
        <taxon>Oscillospiraceae</taxon>
        <taxon>Ruminiclostridium</taxon>
    </lineage>
</organism>
<dbReference type="RefSeq" id="WP_110460482.1">
    <property type="nucleotide sequence ID" value="NZ_QKMR01000002.1"/>
</dbReference>
<protein>
    <recommendedName>
        <fullName evidence="2">Lipid II isoglutaminyl synthase (glutamine-hydrolyzing) subunit GatD</fullName>
        <ecNumber evidence="2">6.3.5.13</ecNumber>
    </recommendedName>
    <alternativeName>
        <fullName evidence="2">Lipid II isoglutaminyl synthase glutaminase subunit</fullName>
        <ecNumber evidence="2">3.5.1.2</ecNumber>
    </alternativeName>
</protein>
<dbReference type="UniPathway" id="UPA00219"/>
<evidence type="ECO:0000256" key="2">
    <source>
        <dbReference type="HAMAP-Rule" id="MF_02213"/>
    </source>
</evidence>
<dbReference type="InterPro" id="IPR029062">
    <property type="entry name" value="Class_I_gatase-like"/>
</dbReference>
<dbReference type="EMBL" id="QKMR01000002">
    <property type="protein sequence ID" value="PYG89798.1"/>
    <property type="molecule type" value="Genomic_DNA"/>
</dbReference>
<evidence type="ECO:0000256" key="1">
    <source>
        <dbReference type="ARBA" id="ARBA00022962"/>
    </source>
</evidence>
<dbReference type="OrthoDB" id="9782045at2"/>
<comment type="catalytic activity">
    <reaction evidence="2">
        <text>beta-D-GlcNAc-(1-&gt;4)-Mur2Ac(oyl-L-Ala-gamma-D-Glu-L-Lys-D-Ala-D-Ala)-di-trans,octa-cis-undecaprenyl diphosphate + L-glutamine + ATP + H2O = beta-D-GlcNAc-(1-&gt;4)-Mur2Ac(oyl-L-Ala-D-isoglutaminyl-L-Lys-D-Ala-D-Ala)-di-trans,octa-cis-undecaprenyl diphosphate + L-glutamate + ADP + phosphate + H(+)</text>
        <dbReference type="Rhea" id="RHEA:57928"/>
        <dbReference type="ChEBI" id="CHEBI:15377"/>
        <dbReference type="ChEBI" id="CHEBI:15378"/>
        <dbReference type="ChEBI" id="CHEBI:29985"/>
        <dbReference type="ChEBI" id="CHEBI:30616"/>
        <dbReference type="ChEBI" id="CHEBI:43474"/>
        <dbReference type="ChEBI" id="CHEBI:58359"/>
        <dbReference type="ChEBI" id="CHEBI:60033"/>
        <dbReference type="ChEBI" id="CHEBI:62233"/>
        <dbReference type="ChEBI" id="CHEBI:456216"/>
        <dbReference type="EC" id="6.3.5.13"/>
    </reaction>
</comment>
<keyword evidence="2" id="KW-0961">Cell wall biogenesis/degradation</keyword>
<comment type="pathway">
    <text evidence="2">Cell wall biogenesis; peptidoglycan biosynthesis.</text>
</comment>
<dbReference type="PANTHER" id="PTHR21343:SF9">
    <property type="entry name" value="LIPID II ISOGLUTAMINYL SYNTHASE (GLUTAMINE-HYDROLYZING) SUBUNIT GATD"/>
    <property type="match status" value="1"/>
</dbReference>
<evidence type="ECO:0000313" key="5">
    <source>
        <dbReference type="Proteomes" id="UP000248132"/>
    </source>
</evidence>
<comment type="catalytic activity">
    <reaction evidence="2">
        <text>L-glutamine + H2O = L-glutamate + NH4(+)</text>
        <dbReference type="Rhea" id="RHEA:15889"/>
        <dbReference type="ChEBI" id="CHEBI:15377"/>
        <dbReference type="ChEBI" id="CHEBI:28938"/>
        <dbReference type="ChEBI" id="CHEBI:29985"/>
        <dbReference type="ChEBI" id="CHEBI:58359"/>
        <dbReference type="EC" id="3.5.1.2"/>
    </reaction>
</comment>
<feature type="active site" description="Nucleophile" evidence="2">
    <location>
        <position position="95"/>
    </location>
</feature>
<keyword evidence="2" id="KW-0573">Peptidoglycan synthesis</keyword>
<keyword evidence="2" id="KW-0378">Hydrolase</keyword>
<keyword evidence="2" id="KW-0436">Ligase</keyword>
<dbReference type="Proteomes" id="UP000248132">
    <property type="component" value="Unassembled WGS sequence"/>
</dbReference>
<dbReference type="PROSITE" id="PS51274">
    <property type="entry name" value="GATASE_COBBQ"/>
    <property type="match status" value="1"/>
</dbReference>
<dbReference type="GO" id="GO:0008360">
    <property type="term" value="P:regulation of cell shape"/>
    <property type="evidence" value="ECO:0007669"/>
    <property type="project" value="UniProtKB-KW"/>
</dbReference>
<dbReference type="GO" id="GO:0004359">
    <property type="term" value="F:glutaminase activity"/>
    <property type="evidence" value="ECO:0007669"/>
    <property type="project" value="UniProtKB-UniRule"/>
</dbReference>
<dbReference type="HAMAP" id="MF_02213">
    <property type="entry name" value="Lipid_II_synth_GatD"/>
    <property type="match status" value="1"/>
</dbReference>
<keyword evidence="5" id="KW-1185">Reference proteome</keyword>
<dbReference type="CDD" id="cd01750">
    <property type="entry name" value="GATase1_CobQ"/>
    <property type="match status" value="1"/>
</dbReference>
<dbReference type="GO" id="GO:0071555">
    <property type="term" value="P:cell wall organization"/>
    <property type="evidence" value="ECO:0007669"/>
    <property type="project" value="UniProtKB-KW"/>
</dbReference>
<dbReference type="EC" id="3.5.1.2" evidence="2"/>
<dbReference type="InterPro" id="IPR011698">
    <property type="entry name" value="GATase_3"/>
</dbReference>
<keyword evidence="2" id="KW-0133">Cell shape</keyword>
<dbReference type="InterPro" id="IPR043702">
    <property type="entry name" value="Lipid_II_synth_GatD"/>
</dbReference>
<dbReference type="EC" id="6.3.5.13" evidence="2"/>
<dbReference type="InterPro" id="IPR033949">
    <property type="entry name" value="CobQ_GATase1"/>
</dbReference>
<keyword evidence="1 2" id="KW-0315">Glutamine amidotransferase</keyword>
<dbReference type="AlphaFoldDB" id="A0A318XQR3"/>
<feature type="active site" evidence="2">
    <location>
        <position position="198"/>
    </location>
</feature>
<comment type="function">
    <text evidence="2">The lipid II isoglutaminyl synthase complex catalyzes the formation of alpha-D-isoglutamine in the cell wall lipid II stem peptide. The GatD subunit catalyzes the hydrolysis of glutamine to glutamate and ammonia. The resulting ammonia molecule is channeled to the active site of MurT.</text>
</comment>
<gene>
    <name evidence="2" type="primary">gatD</name>
    <name evidence="4" type="ORF">LY28_00395</name>
</gene>
<comment type="caution">
    <text evidence="4">The sequence shown here is derived from an EMBL/GenBank/DDBJ whole genome shotgun (WGS) entry which is preliminary data.</text>
</comment>
<feature type="domain" description="CobB/CobQ-like glutamine amidotransferase" evidence="3">
    <location>
        <begin position="5"/>
        <end position="205"/>
    </location>
</feature>
<dbReference type="SUPFAM" id="SSF52317">
    <property type="entry name" value="Class I glutamine amidotransferase-like"/>
    <property type="match status" value="1"/>
</dbReference>
<dbReference type="GO" id="GO:0140282">
    <property type="term" value="F:carbon-nitrogen ligase activity on lipid II"/>
    <property type="evidence" value="ECO:0007669"/>
    <property type="project" value="UniProtKB-UniRule"/>
</dbReference>
<dbReference type="GO" id="GO:0009236">
    <property type="term" value="P:cobalamin biosynthetic process"/>
    <property type="evidence" value="ECO:0007669"/>
    <property type="project" value="InterPro"/>
</dbReference>
<dbReference type="PANTHER" id="PTHR21343">
    <property type="entry name" value="DETHIOBIOTIN SYNTHETASE"/>
    <property type="match status" value="1"/>
</dbReference>
<proteinExistence type="inferred from homology"/>
<evidence type="ECO:0000259" key="3">
    <source>
        <dbReference type="Pfam" id="PF07685"/>
    </source>
</evidence>
<dbReference type="GO" id="GO:0009252">
    <property type="term" value="P:peptidoglycan biosynthetic process"/>
    <property type="evidence" value="ECO:0007669"/>
    <property type="project" value="UniProtKB-UniRule"/>
</dbReference>
<comment type="similarity">
    <text evidence="2">Belongs to the CobB/CobQ family. GatD subfamily.</text>
</comment>
<reference evidence="4 5" key="1">
    <citation type="submission" date="2018-06" db="EMBL/GenBank/DDBJ databases">
        <title>Genomic Encyclopedia of Type Strains, Phase I: the one thousand microbial genomes (KMG-I) project.</title>
        <authorList>
            <person name="Kyrpides N."/>
        </authorList>
    </citation>
    <scope>NUCLEOTIDE SEQUENCE [LARGE SCALE GENOMIC DNA]</scope>
    <source>
        <strain evidence="4 5">DSM 19573</strain>
    </source>
</reference>
<evidence type="ECO:0000313" key="4">
    <source>
        <dbReference type="EMBL" id="PYG89798.1"/>
    </source>
</evidence>
<dbReference type="Gene3D" id="3.40.50.880">
    <property type="match status" value="1"/>
</dbReference>
<comment type="subunit">
    <text evidence="2">Forms a heterodimer with MurT.</text>
</comment>
<dbReference type="Pfam" id="PF07685">
    <property type="entry name" value="GATase_3"/>
    <property type="match status" value="1"/>
</dbReference>
<sequence>MLDLNICHLYPDLLNTYGDRGNMLALQRRAQWHGINVAIQNITIGDSFDASAFDIVFLGGGQDYEQEIIQKDVLEQKGSEIKNAINNMKVFLCICGGFQLMGKYYKTWDGKEIEFLDALDLWTVGGKERMIGNIVFESDIISDEGKPLKIAGFENHSGRTYLGSDIRPLGKVLYGNGNNGTDGYEGAVYNNVYCSYSHGSLLPKNPLLTDHLLTLALKQKYDTFSALNILDDTFENAARASVIQRILK</sequence>